<feature type="non-terminal residue" evidence="2">
    <location>
        <position position="91"/>
    </location>
</feature>
<gene>
    <name evidence="2" type="ORF">BINO364_LOCUS15502</name>
</gene>
<evidence type="ECO:0000313" key="3">
    <source>
        <dbReference type="Proteomes" id="UP000838878"/>
    </source>
</evidence>
<dbReference type="OrthoDB" id="6159421at2759"/>
<name>A0A8J9VU15_9NEOP</name>
<feature type="region of interest" description="Disordered" evidence="1">
    <location>
        <begin position="1"/>
        <end position="24"/>
    </location>
</feature>
<accession>A0A8J9VU15</accession>
<organism evidence="2 3">
    <name type="scientific">Brenthis ino</name>
    <name type="common">lesser marbled fritillary</name>
    <dbReference type="NCBI Taxonomy" id="405034"/>
    <lineage>
        <taxon>Eukaryota</taxon>
        <taxon>Metazoa</taxon>
        <taxon>Ecdysozoa</taxon>
        <taxon>Arthropoda</taxon>
        <taxon>Hexapoda</taxon>
        <taxon>Insecta</taxon>
        <taxon>Pterygota</taxon>
        <taxon>Neoptera</taxon>
        <taxon>Endopterygota</taxon>
        <taxon>Lepidoptera</taxon>
        <taxon>Glossata</taxon>
        <taxon>Ditrysia</taxon>
        <taxon>Papilionoidea</taxon>
        <taxon>Nymphalidae</taxon>
        <taxon>Heliconiinae</taxon>
        <taxon>Argynnini</taxon>
        <taxon>Brenthis</taxon>
    </lineage>
</organism>
<dbReference type="Proteomes" id="UP000838878">
    <property type="component" value="Chromosome 8"/>
</dbReference>
<sequence length="91" mass="10711">MSSDLEEDATGPSTPKKYKKTKHRTQKYRTQWESEGEFKDWIGPDENNINKAYCKLSRSAEEWPKPCTLSMEIMSINDLRITSVLIFKYFL</sequence>
<keyword evidence="3" id="KW-1185">Reference proteome</keyword>
<protein>
    <submittedName>
        <fullName evidence="2">Uncharacterized protein</fullName>
    </submittedName>
</protein>
<evidence type="ECO:0000256" key="1">
    <source>
        <dbReference type="SAM" id="MobiDB-lite"/>
    </source>
</evidence>
<dbReference type="AlphaFoldDB" id="A0A8J9VU15"/>
<evidence type="ECO:0000313" key="2">
    <source>
        <dbReference type="EMBL" id="CAH0730528.1"/>
    </source>
</evidence>
<proteinExistence type="predicted"/>
<dbReference type="EMBL" id="OV170228">
    <property type="protein sequence ID" value="CAH0730528.1"/>
    <property type="molecule type" value="Genomic_DNA"/>
</dbReference>
<reference evidence="2" key="1">
    <citation type="submission" date="2021-12" db="EMBL/GenBank/DDBJ databases">
        <authorList>
            <person name="Martin H S."/>
        </authorList>
    </citation>
    <scope>NUCLEOTIDE SEQUENCE</scope>
</reference>